<feature type="chain" id="PRO_5021917605" evidence="2">
    <location>
        <begin position="21"/>
        <end position="172"/>
    </location>
</feature>
<organism evidence="3 4">
    <name type="scientific">Maioricimonas rarisocia</name>
    <dbReference type="NCBI Taxonomy" id="2528026"/>
    <lineage>
        <taxon>Bacteria</taxon>
        <taxon>Pseudomonadati</taxon>
        <taxon>Planctomycetota</taxon>
        <taxon>Planctomycetia</taxon>
        <taxon>Planctomycetales</taxon>
        <taxon>Planctomycetaceae</taxon>
        <taxon>Maioricimonas</taxon>
    </lineage>
</organism>
<feature type="compositionally biased region" description="Basic residues" evidence="1">
    <location>
        <begin position="149"/>
        <end position="158"/>
    </location>
</feature>
<dbReference type="OrthoDB" id="278759at2"/>
<accession>A0A517Z6F5</accession>
<reference evidence="3 4" key="1">
    <citation type="submission" date="2019-02" db="EMBL/GenBank/DDBJ databases">
        <title>Deep-cultivation of Planctomycetes and their phenomic and genomic characterization uncovers novel biology.</title>
        <authorList>
            <person name="Wiegand S."/>
            <person name="Jogler M."/>
            <person name="Boedeker C."/>
            <person name="Pinto D."/>
            <person name="Vollmers J."/>
            <person name="Rivas-Marin E."/>
            <person name="Kohn T."/>
            <person name="Peeters S.H."/>
            <person name="Heuer A."/>
            <person name="Rast P."/>
            <person name="Oberbeckmann S."/>
            <person name="Bunk B."/>
            <person name="Jeske O."/>
            <person name="Meyerdierks A."/>
            <person name="Storesund J.E."/>
            <person name="Kallscheuer N."/>
            <person name="Luecker S."/>
            <person name="Lage O.M."/>
            <person name="Pohl T."/>
            <person name="Merkel B.J."/>
            <person name="Hornburger P."/>
            <person name="Mueller R.-W."/>
            <person name="Bruemmer F."/>
            <person name="Labrenz M."/>
            <person name="Spormann A.M."/>
            <person name="Op den Camp H."/>
            <person name="Overmann J."/>
            <person name="Amann R."/>
            <person name="Jetten M.S.M."/>
            <person name="Mascher T."/>
            <person name="Medema M.H."/>
            <person name="Devos D.P."/>
            <person name="Kaster A.-K."/>
            <person name="Ovreas L."/>
            <person name="Rohde M."/>
            <person name="Galperin M.Y."/>
            <person name="Jogler C."/>
        </authorList>
    </citation>
    <scope>NUCLEOTIDE SEQUENCE [LARGE SCALE GENOMIC DNA]</scope>
    <source>
        <strain evidence="3 4">Mal4</strain>
    </source>
</reference>
<protein>
    <submittedName>
        <fullName evidence="3">Uncharacterized protein</fullName>
    </submittedName>
</protein>
<dbReference type="Proteomes" id="UP000320496">
    <property type="component" value="Chromosome"/>
</dbReference>
<gene>
    <name evidence="3" type="ORF">Mal4_23210</name>
</gene>
<evidence type="ECO:0000313" key="3">
    <source>
        <dbReference type="EMBL" id="QDU38001.1"/>
    </source>
</evidence>
<sequence precursor="true">MRQSAWRLLTVAMVALSAVAGGCSDTTSEADHHLEHDIPEHKPASFSDAVAELELRGKSLAQQPINGKRLAELTDIINWLPELAADSDLRRQQWEQVQQTSHELSGIVSHLGEEPVTSTEQETWTRSVAVLQKLVPDADALGPTASGKARSHQHHSHHDHGDSPAHETETEQ</sequence>
<evidence type="ECO:0000256" key="2">
    <source>
        <dbReference type="SAM" id="SignalP"/>
    </source>
</evidence>
<dbReference type="AlphaFoldDB" id="A0A517Z6F5"/>
<dbReference type="EMBL" id="CP036275">
    <property type="protein sequence ID" value="QDU38001.1"/>
    <property type="molecule type" value="Genomic_DNA"/>
</dbReference>
<evidence type="ECO:0000313" key="4">
    <source>
        <dbReference type="Proteomes" id="UP000320496"/>
    </source>
</evidence>
<keyword evidence="4" id="KW-1185">Reference proteome</keyword>
<evidence type="ECO:0000256" key="1">
    <source>
        <dbReference type="SAM" id="MobiDB-lite"/>
    </source>
</evidence>
<keyword evidence="2" id="KW-0732">Signal</keyword>
<name>A0A517Z6F5_9PLAN</name>
<feature type="signal peptide" evidence="2">
    <location>
        <begin position="1"/>
        <end position="20"/>
    </location>
</feature>
<feature type="compositionally biased region" description="Basic and acidic residues" evidence="1">
    <location>
        <begin position="159"/>
        <end position="172"/>
    </location>
</feature>
<proteinExistence type="predicted"/>
<dbReference type="PROSITE" id="PS51257">
    <property type="entry name" value="PROKAR_LIPOPROTEIN"/>
    <property type="match status" value="1"/>
</dbReference>
<dbReference type="KEGG" id="mri:Mal4_23210"/>
<feature type="region of interest" description="Disordered" evidence="1">
    <location>
        <begin position="139"/>
        <end position="172"/>
    </location>
</feature>
<dbReference type="RefSeq" id="WP_145369329.1">
    <property type="nucleotide sequence ID" value="NZ_CP036275.1"/>
</dbReference>